<keyword evidence="3" id="KW-1185">Reference proteome</keyword>
<evidence type="ECO:0000256" key="1">
    <source>
        <dbReference type="SAM" id="Coils"/>
    </source>
</evidence>
<proteinExistence type="predicted"/>
<name>A0A0D7A3C3_9AGAR</name>
<feature type="non-terminal residue" evidence="2">
    <location>
        <position position="53"/>
    </location>
</feature>
<evidence type="ECO:0000313" key="2">
    <source>
        <dbReference type="EMBL" id="KIY44396.1"/>
    </source>
</evidence>
<dbReference type="Proteomes" id="UP000054144">
    <property type="component" value="Unassembled WGS sequence"/>
</dbReference>
<dbReference type="AlphaFoldDB" id="A0A0D7A3C3"/>
<evidence type="ECO:0000313" key="3">
    <source>
        <dbReference type="Proteomes" id="UP000054144"/>
    </source>
</evidence>
<feature type="coiled-coil region" evidence="1">
    <location>
        <begin position="17"/>
        <end position="44"/>
    </location>
</feature>
<accession>A0A0D7A3C3</accession>
<gene>
    <name evidence="2" type="ORF">FISHEDRAFT_30230</name>
</gene>
<dbReference type="OrthoDB" id="2261329at2759"/>
<protein>
    <submittedName>
        <fullName evidence="2">Uncharacterized protein</fullName>
    </submittedName>
</protein>
<sequence length="53" mass="6408">MKEATAINVRKHVEEFKKEMTQEVRGMVNEVNRLHRERQVVENQIVDLFTFYS</sequence>
<reference evidence="2 3" key="1">
    <citation type="journal article" date="2015" name="Fungal Genet. Biol.">
        <title>Evolution of novel wood decay mechanisms in Agaricales revealed by the genome sequences of Fistulina hepatica and Cylindrobasidium torrendii.</title>
        <authorList>
            <person name="Floudas D."/>
            <person name="Held B.W."/>
            <person name="Riley R."/>
            <person name="Nagy L.G."/>
            <person name="Koehler G."/>
            <person name="Ransdell A.S."/>
            <person name="Younus H."/>
            <person name="Chow J."/>
            <person name="Chiniquy J."/>
            <person name="Lipzen A."/>
            <person name="Tritt A."/>
            <person name="Sun H."/>
            <person name="Haridas S."/>
            <person name="LaButti K."/>
            <person name="Ohm R.A."/>
            <person name="Kues U."/>
            <person name="Blanchette R.A."/>
            <person name="Grigoriev I.V."/>
            <person name="Minto R.E."/>
            <person name="Hibbett D.S."/>
        </authorList>
    </citation>
    <scope>NUCLEOTIDE SEQUENCE [LARGE SCALE GENOMIC DNA]</scope>
    <source>
        <strain evidence="2 3">ATCC 64428</strain>
    </source>
</reference>
<dbReference type="EMBL" id="KN882092">
    <property type="protein sequence ID" value="KIY44396.1"/>
    <property type="molecule type" value="Genomic_DNA"/>
</dbReference>
<organism evidence="2 3">
    <name type="scientific">Fistulina hepatica ATCC 64428</name>
    <dbReference type="NCBI Taxonomy" id="1128425"/>
    <lineage>
        <taxon>Eukaryota</taxon>
        <taxon>Fungi</taxon>
        <taxon>Dikarya</taxon>
        <taxon>Basidiomycota</taxon>
        <taxon>Agaricomycotina</taxon>
        <taxon>Agaricomycetes</taxon>
        <taxon>Agaricomycetidae</taxon>
        <taxon>Agaricales</taxon>
        <taxon>Fistulinaceae</taxon>
        <taxon>Fistulina</taxon>
    </lineage>
</organism>
<keyword evidence="1" id="KW-0175">Coiled coil</keyword>